<protein>
    <submittedName>
        <fullName evidence="3">Uncharacterized protein</fullName>
    </submittedName>
</protein>
<keyword evidence="2" id="KW-1133">Transmembrane helix</keyword>
<sequence length="84" mass="8631">MSAPRTDLDKQRRRHIGPIIGIIAVVLIALAGFLWWFDDETSDPEMPGEVPGPVGEVPEPTAPAPAPPADAPAGGAPTAPAGTQ</sequence>
<dbReference type="Proteomes" id="UP000323956">
    <property type="component" value="Unassembled WGS sequence"/>
</dbReference>
<name>A0A1N6X5A7_9RHOB</name>
<gene>
    <name evidence="3" type="ORF">SAMN05421641_11947</name>
</gene>
<feature type="compositionally biased region" description="Pro residues" evidence="1">
    <location>
        <begin position="60"/>
        <end position="70"/>
    </location>
</feature>
<keyword evidence="2" id="KW-0812">Transmembrane</keyword>
<evidence type="ECO:0000313" key="4">
    <source>
        <dbReference type="Proteomes" id="UP000323956"/>
    </source>
</evidence>
<dbReference type="EMBL" id="FTMK01000019">
    <property type="protein sequence ID" value="SIQ97515.1"/>
    <property type="molecule type" value="Genomic_DNA"/>
</dbReference>
<reference evidence="3 4" key="1">
    <citation type="submission" date="2017-01" db="EMBL/GenBank/DDBJ databases">
        <authorList>
            <person name="Varghese N."/>
            <person name="Submissions S."/>
        </authorList>
    </citation>
    <scope>NUCLEOTIDE SEQUENCE [LARGE SCALE GENOMIC DNA]</scope>
    <source>
        <strain evidence="3 4">ATCC 700171</strain>
    </source>
</reference>
<dbReference type="AlphaFoldDB" id="A0A1N6X5A7"/>
<feature type="transmembrane region" description="Helical" evidence="2">
    <location>
        <begin position="16"/>
        <end position="37"/>
    </location>
</feature>
<dbReference type="RefSeq" id="WP_149766301.1">
    <property type="nucleotide sequence ID" value="NZ_FTMK01000019.1"/>
</dbReference>
<keyword evidence="2" id="KW-0472">Membrane</keyword>
<feature type="compositionally biased region" description="Low complexity" evidence="1">
    <location>
        <begin position="71"/>
        <end position="84"/>
    </location>
</feature>
<feature type="compositionally biased region" description="Low complexity" evidence="1">
    <location>
        <begin position="47"/>
        <end position="59"/>
    </location>
</feature>
<evidence type="ECO:0000313" key="3">
    <source>
        <dbReference type="EMBL" id="SIQ97515.1"/>
    </source>
</evidence>
<proteinExistence type="predicted"/>
<evidence type="ECO:0000256" key="1">
    <source>
        <dbReference type="SAM" id="MobiDB-lite"/>
    </source>
</evidence>
<feature type="region of interest" description="Disordered" evidence="1">
    <location>
        <begin position="40"/>
        <end position="84"/>
    </location>
</feature>
<accession>A0A1N6X5A7</accession>
<evidence type="ECO:0000256" key="2">
    <source>
        <dbReference type="SAM" id="Phobius"/>
    </source>
</evidence>
<organism evidence="3 4">
    <name type="scientific">Paracoccus thiocyanatus</name>
    <dbReference type="NCBI Taxonomy" id="34006"/>
    <lineage>
        <taxon>Bacteria</taxon>
        <taxon>Pseudomonadati</taxon>
        <taxon>Pseudomonadota</taxon>
        <taxon>Alphaproteobacteria</taxon>
        <taxon>Rhodobacterales</taxon>
        <taxon>Paracoccaceae</taxon>
        <taxon>Paracoccus</taxon>
    </lineage>
</organism>